<dbReference type="GO" id="GO:0043015">
    <property type="term" value="F:gamma-tubulin binding"/>
    <property type="evidence" value="ECO:0007669"/>
    <property type="project" value="InterPro"/>
</dbReference>
<dbReference type="GO" id="GO:0005874">
    <property type="term" value="C:microtubule"/>
    <property type="evidence" value="ECO:0007669"/>
    <property type="project" value="UniProtKB-KW"/>
</dbReference>
<evidence type="ECO:0000256" key="5">
    <source>
        <dbReference type="SAM" id="MobiDB-lite"/>
    </source>
</evidence>
<dbReference type="InterPro" id="IPR040457">
    <property type="entry name" value="GCP_C"/>
</dbReference>
<protein>
    <recommendedName>
        <fullName evidence="10">Gamma-tubulin complex component 6</fullName>
    </recommendedName>
</protein>
<evidence type="ECO:0000256" key="2">
    <source>
        <dbReference type="ARBA" id="ARBA00022490"/>
    </source>
</evidence>
<dbReference type="GO" id="GO:0031122">
    <property type="term" value="P:cytoplasmic microtubule organization"/>
    <property type="evidence" value="ECO:0007669"/>
    <property type="project" value="TreeGrafter"/>
</dbReference>
<gene>
    <name evidence="8" type="ORF">I3842_13G125100</name>
</gene>
<evidence type="ECO:0000259" key="7">
    <source>
        <dbReference type="Pfam" id="PF17681"/>
    </source>
</evidence>
<evidence type="ECO:0008006" key="10">
    <source>
        <dbReference type="Google" id="ProtNLM"/>
    </source>
</evidence>
<name>A0A922D728_CARIL</name>
<keyword evidence="2" id="KW-0963">Cytoplasm</keyword>
<dbReference type="PANTHER" id="PTHR19302:SF70">
    <property type="entry name" value="GAMMA-TUBULIN COMPLEX COMPONENT 6"/>
    <property type="match status" value="1"/>
</dbReference>
<evidence type="ECO:0000259" key="6">
    <source>
        <dbReference type="Pfam" id="PF04130"/>
    </source>
</evidence>
<dbReference type="Pfam" id="PF04130">
    <property type="entry name" value="GCP_C_terminal"/>
    <property type="match status" value="1"/>
</dbReference>
<dbReference type="PANTHER" id="PTHR19302">
    <property type="entry name" value="GAMMA TUBULIN COMPLEX PROTEIN"/>
    <property type="match status" value="1"/>
</dbReference>
<evidence type="ECO:0000313" key="8">
    <source>
        <dbReference type="EMBL" id="KAG6682182.1"/>
    </source>
</evidence>
<dbReference type="GO" id="GO:0000922">
    <property type="term" value="C:spindle pole"/>
    <property type="evidence" value="ECO:0007669"/>
    <property type="project" value="InterPro"/>
</dbReference>
<dbReference type="EMBL" id="CM031837">
    <property type="protein sequence ID" value="KAG6682182.1"/>
    <property type="molecule type" value="Genomic_DNA"/>
</dbReference>
<evidence type="ECO:0000256" key="1">
    <source>
        <dbReference type="ARBA" id="ARBA00004245"/>
    </source>
</evidence>
<dbReference type="GO" id="GO:0000278">
    <property type="term" value="P:mitotic cell cycle"/>
    <property type="evidence" value="ECO:0007669"/>
    <property type="project" value="TreeGrafter"/>
</dbReference>
<dbReference type="InterPro" id="IPR041470">
    <property type="entry name" value="GCP_N"/>
</dbReference>
<dbReference type="GO" id="GO:0007020">
    <property type="term" value="P:microtubule nucleation"/>
    <property type="evidence" value="ECO:0007669"/>
    <property type="project" value="InterPro"/>
</dbReference>
<feature type="domain" description="Gamma tubulin complex component C-terminal" evidence="6">
    <location>
        <begin position="914"/>
        <end position="1231"/>
    </location>
</feature>
<dbReference type="GO" id="GO:0051225">
    <property type="term" value="P:spindle assembly"/>
    <property type="evidence" value="ECO:0007669"/>
    <property type="project" value="TreeGrafter"/>
</dbReference>
<dbReference type="FunFam" id="1.20.120.1900:FF:000018">
    <property type="entry name" value="Gamma-tubulin complex component 6 isoform A"/>
    <property type="match status" value="1"/>
</dbReference>
<evidence type="ECO:0000313" key="9">
    <source>
        <dbReference type="Proteomes" id="UP000811246"/>
    </source>
</evidence>
<evidence type="ECO:0000256" key="4">
    <source>
        <dbReference type="ARBA" id="ARBA00023212"/>
    </source>
</evidence>
<dbReference type="Proteomes" id="UP000811246">
    <property type="component" value="Chromosome 13"/>
</dbReference>
<keyword evidence="3" id="KW-0493">Microtubule</keyword>
<proteinExistence type="predicted"/>
<accession>A0A922D728</accession>
<dbReference type="Pfam" id="PF17681">
    <property type="entry name" value="GCP_N_terminal"/>
    <property type="match status" value="1"/>
</dbReference>
<comment type="subcellular location">
    <subcellularLocation>
        <location evidence="1">Cytoplasm</location>
        <location evidence="1">Cytoskeleton</location>
    </subcellularLocation>
</comment>
<dbReference type="GO" id="GO:0051321">
    <property type="term" value="P:meiotic cell cycle"/>
    <property type="evidence" value="ECO:0007669"/>
    <property type="project" value="TreeGrafter"/>
</dbReference>
<evidence type="ECO:0000256" key="3">
    <source>
        <dbReference type="ARBA" id="ARBA00022701"/>
    </source>
</evidence>
<organism evidence="8 9">
    <name type="scientific">Carya illinoinensis</name>
    <name type="common">Pecan</name>
    <dbReference type="NCBI Taxonomy" id="32201"/>
    <lineage>
        <taxon>Eukaryota</taxon>
        <taxon>Viridiplantae</taxon>
        <taxon>Streptophyta</taxon>
        <taxon>Embryophyta</taxon>
        <taxon>Tracheophyta</taxon>
        <taxon>Spermatophyta</taxon>
        <taxon>Magnoliopsida</taxon>
        <taxon>eudicotyledons</taxon>
        <taxon>Gunneridae</taxon>
        <taxon>Pentapetalae</taxon>
        <taxon>rosids</taxon>
        <taxon>fabids</taxon>
        <taxon>Fagales</taxon>
        <taxon>Juglandaceae</taxon>
        <taxon>Carya</taxon>
    </lineage>
</organism>
<dbReference type="GO" id="GO:0051011">
    <property type="term" value="F:microtubule minus-end binding"/>
    <property type="evidence" value="ECO:0007669"/>
    <property type="project" value="TreeGrafter"/>
</dbReference>
<reference evidence="8" key="1">
    <citation type="submission" date="2021-01" db="EMBL/GenBank/DDBJ databases">
        <authorList>
            <person name="Lovell J.T."/>
            <person name="Bentley N."/>
            <person name="Bhattarai G."/>
            <person name="Jenkins J.W."/>
            <person name="Sreedasyam A."/>
            <person name="Alarcon Y."/>
            <person name="Bock C."/>
            <person name="Boston L."/>
            <person name="Carlson J."/>
            <person name="Cervantes K."/>
            <person name="Clermont K."/>
            <person name="Krom N."/>
            <person name="Kubenka K."/>
            <person name="Mamidi S."/>
            <person name="Mattison C."/>
            <person name="Monteros M."/>
            <person name="Pisani C."/>
            <person name="Plott C."/>
            <person name="Rajasekar S."/>
            <person name="Rhein H.S."/>
            <person name="Rohla C."/>
            <person name="Song M."/>
            <person name="Hilaire R.S."/>
            <person name="Shu S."/>
            <person name="Wells L."/>
            <person name="Wang X."/>
            <person name="Webber J."/>
            <person name="Heerema R.J."/>
            <person name="Klein P."/>
            <person name="Conner P."/>
            <person name="Grauke L."/>
            <person name="Grimwood J."/>
            <person name="Schmutz J."/>
            <person name="Randall J.J."/>
        </authorList>
    </citation>
    <scope>NUCLEOTIDE SEQUENCE</scope>
    <source>
        <tissue evidence="8">Leaf</tissue>
    </source>
</reference>
<feature type="region of interest" description="Disordered" evidence="5">
    <location>
        <begin position="25"/>
        <end position="51"/>
    </location>
</feature>
<dbReference type="InterPro" id="IPR007259">
    <property type="entry name" value="GCP"/>
</dbReference>
<sequence length="1245" mass="139904">MAVDSNFASLFEKLKVEDPWLPPRTWESIPSESGDGGPRSLSHLSSSSQSQPLYDASTLSEESMVRLAMYALQGVKSALIRIEKLSAAFCSDPADRTFHQIPSLWNRSSSTHALGKILNSIGCSGSLVFLLHQFVDYFTNLNLDESLTGKREISESAENQIYGDIEVHDKKCRPYSLVNQAFAAAVGKVLEGYMCALDTLYASVGFRHSSRKVGMPLHASYMVGCFTSVVHSEITLVELYLHTKELRTLIEALGNICNLHNVAVCFSTSSFEHLSAKAASAFCNFYKGGDLLTYLYKLLQVADPAHRAVLKFLFHRSCEPYCGFIRSWIFKAEISDPYEEFIVEYANNIPPNPHGKAGISVDFPLSNIRERDAVAIPCFLKDFLIPLVRAGQQVQVIMKLLELYVFVSTGDHTYEDFLPCWSGFSSSYPSYTSPVTFCKANVEAMVLARDSYYKMIQEKLEYLLAKLEFRYDQVVSHCTEPLLFDTDGECSHNQVSFLLDDNLIAPSAASRRGSNVYDYSRSMDELSFVMDTSESSECLSSSGSDEQIESEMLIEPPNHVVGLETMYLSALSFSSSMSTDINLQKPHLFRSSSDKENDSQRICELTNGLGHDAHCHHKGVLSSHIFDSGESHGSITSDIEHTFTLPTKAYPQGSLCKQSFSEGYGGKSRFHPADSEKKLTKRNVGVIREGPSYFSEILANLDASMEQAENSMSTSYSYTLQWQNPAYHSNFSMNPMLTNYAFLHLMGKSGERCSTAYGQSLPYFDFSSVENPSKLCVERSPANSGCDIGSELRSPQDLHASSTSSKNDHCCNQENAGDHGLIDNMEVCNVYSPLDSKGCNEEVIESGCSDGEALFGSSGDTFNSSVQCHRQNFSSTFEIPLDFIIEKCIQQEIMLQYKYISKLTIKLFEEGFNLQEHFLALRRYHFMEVADWADLFIKSLWDHPQKGVAKADQRLSAIQAFLEASVQRSSCEQDRYKDRLFVYMKGDGTMPLSTPSIGVRSFKFLGLGYRVDWPINIVLTPGALEIYAEIFGFLIQVKLAVFSLASVWCSLKDLVHLINQKPTSERHENEVSHLHKLMKLRHQVNHFISTLQQYVESQLSHVSWCRFLDSLHNKVEDMLDLESLHMAYLMDCLHICFLSDKTRPVASIIENILQCALDFRSCLTGGICDVGMDQEDLLGTFSRINISQVHAIKQTFNKNLNELHLCYLKSPKHGEFGLSCFWAYLNYNGYYSDDCNHMPVVMSSR</sequence>
<dbReference type="GO" id="GO:0000930">
    <property type="term" value="C:gamma-tubulin complex"/>
    <property type="evidence" value="ECO:0007669"/>
    <property type="project" value="TreeGrafter"/>
</dbReference>
<feature type="domain" description="Gamma tubulin complex component protein N-terminal" evidence="7">
    <location>
        <begin position="68"/>
        <end position="409"/>
    </location>
</feature>
<dbReference type="AlphaFoldDB" id="A0A922D728"/>
<comment type="caution">
    <text evidence="8">The sequence shown here is derived from an EMBL/GenBank/DDBJ whole genome shotgun (WGS) entry which is preliminary data.</text>
</comment>
<keyword evidence="4" id="KW-0206">Cytoskeleton</keyword>
<feature type="compositionally biased region" description="Low complexity" evidence="5">
    <location>
        <begin position="40"/>
        <end position="51"/>
    </location>
</feature>